<organism evidence="3 4">
    <name type="scientific">Perkinsus chesapeaki</name>
    <name type="common">Clam parasite</name>
    <name type="synonym">Perkinsus andrewsi</name>
    <dbReference type="NCBI Taxonomy" id="330153"/>
    <lineage>
        <taxon>Eukaryota</taxon>
        <taxon>Sar</taxon>
        <taxon>Alveolata</taxon>
        <taxon>Perkinsozoa</taxon>
        <taxon>Perkinsea</taxon>
        <taxon>Perkinsida</taxon>
        <taxon>Perkinsidae</taxon>
        <taxon>Perkinsus</taxon>
    </lineage>
</organism>
<feature type="transmembrane region" description="Helical" evidence="2">
    <location>
        <begin position="399"/>
        <end position="417"/>
    </location>
</feature>
<gene>
    <name evidence="3" type="ORF">FOL47_001183</name>
</gene>
<feature type="transmembrane region" description="Helical" evidence="2">
    <location>
        <begin position="252"/>
        <end position="275"/>
    </location>
</feature>
<proteinExistence type="predicted"/>
<feature type="transmembrane region" description="Helical" evidence="2">
    <location>
        <begin position="146"/>
        <end position="165"/>
    </location>
</feature>
<keyword evidence="2" id="KW-0812">Transmembrane</keyword>
<evidence type="ECO:0000256" key="2">
    <source>
        <dbReference type="SAM" id="Phobius"/>
    </source>
</evidence>
<accession>A0A7J6MKS9</accession>
<dbReference type="Proteomes" id="UP000591131">
    <property type="component" value="Unassembled WGS sequence"/>
</dbReference>
<sequence length="518" mass="58325">MDHDENNSKCGCRLPRASSTASTSYTASGSREDLESIQSTTPPSPTVDLQISAHQLVPLRAVRTSVLLNIRKTAFERADGDRNGELYTLSEPVERIDEFISHSWNADKAAMMWTLTLRVNFCPAVTLSIFTTLLLAWFTYIDARVVTLIGILIFIITMFWGHRVVSGRLWPGWLKDASAADKMVFFDRCCIDQVDPIRKVAGIKSIGAYLNKCDSFLVLWSDDYFQRLWCVFELACFLKGSETMSKQRPLKLFMMPIQKLVFMWTVTAAVYWSVWAFTPPQWASLVDACMWMLQMKLVVLDDLGSRFTMGCCLTSVDFDSVECTEASDRKTIIELIKEWYGSLEAFQNYAQMMLTEVAKSTVVARERLTVDISCMSMPSIIYGLAFNDMTTPVTYTSRALIAVFLVGRLLKFFILSPQHPAASTTPKKLSARRRTCRILCYLSTALLSVCLDAGRRYYEQRRQAVSWAGSLRLISGCIFVLVAPLVTYGPSLSLLFEAKGCTCEALKLMLTESTGLPE</sequence>
<dbReference type="OrthoDB" id="407675at2759"/>
<feature type="transmembrane region" description="Helical" evidence="2">
    <location>
        <begin position="121"/>
        <end position="140"/>
    </location>
</feature>
<comment type="caution">
    <text evidence="3">The sequence shown here is derived from an EMBL/GenBank/DDBJ whole genome shotgun (WGS) entry which is preliminary data.</text>
</comment>
<feature type="region of interest" description="Disordered" evidence="1">
    <location>
        <begin position="1"/>
        <end position="45"/>
    </location>
</feature>
<dbReference type="EMBL" id="JAAPAO010000127">
    <property type="protein sequence ID" value="KAF4671810.1"/>
    <property type="molecule type" value="Genomic_DNA"/>
</dbReference>
<name>A0A7J6MKS9_PERCH</name>
<reference evidence="3 4" key="1">
    <citation type="submission" date="2020-04" db="EMBL/GenBank/DDBJ databases">
        <title>Perkinsus chesapeaki whole genome sequence.</title>
        <authorList>
            <person name="Bogema D.R."/>
        </authorList>
    </citation>
    <scope>NUCLEOTIDE SEQUENCE [LARGE SCALE GENOMIC DNA]</scope>
    <source>
        <strain evidence="3">ATCC PRA-425</strain>
    </source>
</reference>
<keyword evidence="2" id="KW-1133">Transmembrane helix</keyword>
<evidence type="ECO:0000313" key="4">
    <source>
        <dbReference type="Proteomes" id="UP000591131"/>
    </source>
</evidence>
<evidence type="ECO:0000313" key="3">
    <source>
        <dbReference type="EMBL" id="KAF4671810.1"/>
    </source>
</evidence>
<evidence type="ECO:0000256" key="1">
    <source>
        <dbReference type="SAM" id="MobiDB-lite"/>
    </source>
</evidence>
<dbReference type="InterPro" id="IPR035897">
    <property type="entry name" value="Toll_tir_struct_dom_sf"/>
</dbReference>
<feature type="compositionally biased region" description="Polar residues" evidence="1">
    <location>
        <begin position="36"/>
        <end position="45"/>
    </location>
</feature>
<keyword evidence="2" id="KW-0472">Membrane</keyword>
<protein>
    <submittedName>
        <fullName evidence="3">Uncharacterized protein</fullName>
    </submittedName>
</protein>
<dbReference type="SUPFAM" id="SSF52200">
    <property type="entry name" value="Toll/Interleukin receptor TIR domain"/>
    <property type="match status" value="1"/>
</dbReference>
<dbReference type="AlphaFoldDB" id="A0A7J6MKS9"/>
<feature type="compositionally biased region" description="Low complexity" evidence="1">
    <location>
        <begin position="17"/>
        <end position="29"/>
    </location>
</feature>
<feature type="transmembrane region" description="Helical" evidence="2">
    <location>
        <begin position="464"/>
        <end position="486"/>
    </location>
</feature>
<keyword evidence="4" id="KW-1185">Reference proteome</keyword>